<keyword evidence="2" id="KW-0813">Transport</keyword>
<dbReference type="EMBL" id="CP126209">
    <property type="protein sequence ID" value="WIA10960.1"/>
    <property type="molecule type" value="Genomic_DNA"/>
</dbReference>
<evidence type="ECO:0000256" key="6">
    <source>
        <dbReference type="ARBA" id="ARBA00022958"/>
    </source>
</evidence>
<evidence type="ECO:0008006" key="18">
    <source>
        <dbReference type="Google" id="ProtNLM"/>
    </source>
</evidence>
<dbReference type="InterPro" id="IPR027359">
    <property type="entry name" value="Volt_channel_dom_sf"/>
</dbReference>
<dbReference type="PANTHER" id="PTHR10027">
    <property type="entry name" value="CALCIUM-ACTIVATED POTASSIUM CHANNEL ALPHA CHAIN"/>
    <property type="match status" value="1"/>
</dbReference>
<dbReference type="Pfam" id="PF22614">
    <property type="entry name" value="Slo-like_RCK"/>
    <property type="match status" value="2"/>
</dbReference>
<evidence type="ECO:0000256" key="8">
    <source>
        <dbReference type="ARBA" id="ARBA00023065"/>
    </source>
</evidence>
<keyword evidence="4 12" id="KW-0812">Transmembrane</keyword>
<dbReference type="InterPro" id="IPR003929">
    <property type="entry name" value="K_chnl_BK_asu"/>
</dbReference>
<name>A0ABY8TPA7_TETOB</name>
<feature type="compositionally biased region" description="Polar residues" evidence="11">
    <location>
        <begin position="1024"/>
        <end position="1039"/>
    </location>
</feature>
<proteinExistence type="predicted"/>
<evidence type="ECO:0000256" key="5">
    <source>
        <dbReference type="ARBA" id="ARBA00022826"/>
    </source>
</evidence>
<sequence>MKATKQPDAEYEEPAPFGTVPLSKRVHNWIERTEAGIQIDILSSLLSVLTVFTYMVETALPDYHPVYQSLRQVDLVCSCLFVLEWLFWLWLAHDRWRYVFSSQSLLDLGTTIPLFVSFAMHRDVSTSAASVVESMVRILRVLRVFRIFRLGKRLQNEIQMRLLTLIFTLLAIIVTSAGLFYEIETRFGDRYPDLTIVQALYWSVVTTTTIGYGDITPSVMASQATLILALLLTFAILPYQTSMLVTALNETSPYQTARYSHTARGRHVVFTGQFSVPSMGLLVEELYSTQDYGFPDFNLVLLSPEAPSDELKRLLKTHKQSHRMLYLQGSCMNNADLARAQVQFADAVFIMADKSPQDARQQDLQNSMACLAVGHYCLQLQRTQARHGPRPLSEQLAQLVRDMEARLRPKKSSAGLPRVCIQLLLPESQLNLDSLLASSSGSSGVVSSSSFWQLFSSHVTVICLSEIKYSLMGQSCLACPGAVTLVNNLVHSVDSQALLHAQCEQVPLAVQEYLQGSTNELYEVASLPAHLIGEPVSLLAVYLHEVYQAVAIATAGGADAAEPESAIDPDIDTAQAASRGSSALSAGSVATAVSNAHSLVLAPLHQIVTPHTSAFVIASDLRVVLDIMDAPAEEYFTWKLAHTAAAGLDGATGGRRRQRTSRGAIQVNTRQRDFGDVALAAVQADLPELRRRLTSASRKGRALASKQLQLLYHTRSEAEADDSLEGFLQAEVQLQGHLLVCGNGAPPSALFCLLAPLRSSSLPVVQPVVVLDSSTPSGPEWQQIARLEKVYFVQGSMHDPEALLRANAESAAGAVLLLPWGCGGASWPHCPTGDAGMADAYVMAAARHLHSLNPHMQVLCELSQCSSLVFLDPLGSLLDWRCGEAAAAAATPAFMSGGVLLPQMLDSLTCQALYSCGTPRIISQLLTQWHSQPSGSGGGVLLQLPVAGFPCDTFGQLFAWLVGCGMVCCGLYRCAEVAELGGREICYVYTNPDGDTQLHATDQAYVLVPHRSNCQAGGAGGKPTGSNTPIAEPTGSSFC</sequence>
<dbReference type="Pfam" id="PF00520">
    <property type="entry name" value="Ion_trans"/>
    <property type="match status" value="1"/>
</dbReference>
<dbReference type="PANTHER" id="PTHR10027:SF10">
    <property type="entry name" value="SLOWPOKE 2, ISOFORM D"/>
    <property type="match status" value="1"/>
</dbReference>
<feature type="transmembrane region" description="Helical" evidence="12">
    <location>
        <begin position="162"/>
        <end position="183"/>
    </location>
</feature>
<evidence type="ECO:0000259" key="14">
    <source>
        <dbReference type="Pfam" id="PF03493"/>
    </source>
</evidence>
<evidence type="ECO:0000256" key="2">
    <source>
        <dbReference type="ARBA" id="ARBA00022448"/>
    </source>
</evidence>
<keyword evidence="6" id="KW-0630">Potassium</keyword>
<keyword evidence="5" id="KW-0631">Potassium channel</keyword>
<keyword evidence="7 12" id="KW-1133">Transmembrane helix</keyword>
<accession>A0ABY8TPA7</accession>
<dbReference type="SUPFAM" id="SSF81324">
    <property type="entry name" value="Voltage-gated potassium channels"/>
    <property type="match status" value="1"/>
</dbReference>
<feature type="transmembrane region" description="Helical" evidence="12">
    <location>
        <begin position="225"/>
        <end position="248"/>
    </location>
</feature>
<evidence type="ECO:0000313" key="16">
    <source>
        <dbReference type="EMBL" id="WIA10960.1"/>
    </source>
</evidence>
<evidence type="ECO:0000256" key="9">
    <source>
        <dbReference type="ARBA" id="ARBA00023136"/>
    </source>
</evidence>
<keyword evidence="17" id="KW-1185">Reference proteome</keyword>
<keyword evidence="10" id="KW-0407">Ion channel</keyword>
<dbReference type="Gene3D" id="3.40.50.720">
    <property type="entry name" value="NAD(P)-binding Rossmann-like Domain"/>
    <property type="match status" value="2"/>
</dbReference>
<evidence type="ECO:0000256" key="4">
    <source>
        <dbReference type="ARBA" id="ARBA00022692"/>
    </source>
</evidence>
<dbReference type="InterPro" id="IPR047871">
    <property type="entry name" value="K_chnl_Slo-like"/>
</dbReference>
<protein>
    <recommendedName>
        <fullName evidence="18">Ion transport domain-containing protein</fullName>
    </recommendedName>
</protein>
<dbReference type="PRINTS" id="PR00169">
    <property type="entry name" value="KCHANNEL"/>
</dbReference>
<reference evidence="16 17" key="1">
    <citation type="submission" date="2023-05" db="EMBL/GenBank/DDBJ databases">
        <title>A 100% complete, gapless, phased diploid assembly of the Scenedesmus obliquus UTEX 3031 genome.</title>
        <authorList>
            <person name="Biondi T.C."/>
            <person name="Hanschen E.R."/>
            <person name="Kwon T."/>
            <person name="Eng W."/>
            <person name="Kruse C.P.S."/>
            <person name="Koehler S.I."/>
            <person name="Kunde Y."/>
            <person name="Gleasner C.D."/>
            <person name="You Mak K.T."/>
            <person name="Polle J."/>
            <person name="Hovde B.T."/>
            <person name="Starkenburg S.R."/>
        </authorList>
    </citation>
    <scope>NUCLEOTIDE SEQUENCE [LARGE SCALE GENOMIC DNA]</scope>
    <source>
        <strain evidence="16 17">DOE0152z</strain>
    </source>
</reference>
<evidence type="ECO:0000256" key="10">
    <source>
        <dbReference type="ARBA" id="ARBA00023303"/>
    </source>
</evidence>
<evidence type="ECO:0000256" key="12">
    <source>
        <dbReference type="SAM" id="Phobius"/>
    </source>
</evidence>
<comment type="subcellular location">
    <subcellularLocation>
        <location evidence="1">Membrane</location>
        <topology evidence="1">Multi-pass membrane protein</topology>
    </subcellularLocation>
</comment>
<feature type="transmembrane region" description="Helical" evidence="12">
    <location>
        <begin position="72"/>
        <end position="91"/>
    </location>
</feature>
<dbReference type="InterPro" id="IPR003148">
    <property type="entry name" value="RCK_N"/>
</dbReference>
<keyword evidence="8" id="KW-0406">Ion transport</keyword>
<evidence type="ECO:0000256" key="11">
    <source>
        <dbReference type="SAM" id="MobiDB-lite"/>
    </source>
</evidence>
<evidence type="ECO:0000259" key="13">
    <source>
        <dbReference type="Pfam" id="PF00520"/>
    </source>
</evidence>
<dbReference type="InterPro" id="IPR005821">
    <property type="entry name" value="Ion_trans_dom"/>
</dbReference>
<dbReference type="Gene3D" id="1.20.120.350">
    <property type="entry name" value="Voltage-gated potassium channels. Chain C"/>
    <property type="match status" value="1"/>
</dbReference>
<feature type="domain" description="RCK N-terminal" evidence="15">
    <location>
        <begin position="734"/>
        <end position="859"/>
    </location>
</feature>
<organism evidence="16 17">
    <name type="scientific">Tetradesmus obliquus</name>
    <name type="common">Green alga</name>
    <name type="synonym">Acutodesmus obliquus</name>
    <dbReference type="NCBI Taxonomy" id="3088"/>
    <lineage>
        <taxon>Eukaryota</taxon>
        <taxon>Viridiplantae</taxon>
        <taxon>Chlorophyta</taxon>
        <taxon>core chlorophytes</taxon>
        <taxon>Chlorophyceae</taxon>
        <taxon>CS clade</taxon>
        <taxon>Sphaeropleales</taxon>
        <taxon>Scenedesmaceae</taxon>
        <taxon>Tetradesmus</taxon>
    </lineage>
</organism>
<gene>
    <name evidence="16" type="ORF">OEZ85_011123</name>
</gene>
<evidence type="ECO:0000313" key="17">
    <source>
        <dbReference type="Proteomes" id="UP001244341"/>
    </source>
</evidence>
<evidence type="ECO:0000259" key="15">
    <source>
        <dbReference type="Pfam" id="PF22614"/>
    </source>
</evidence>
<feature type="region of interest" description="Disordered" evidence="11">
    <location>
        <begin position="1017"/>
        <end position="1039"/>
    </location>
</feature>
<feature type="transmembrane region" description="Helical" evidence="12">
    <location>
        <begin position="195"/>
        <end position="213"/>
    </location>
</feature>
<feature type="domain" description="Ion transport" evidence="13">
    <location>
        <begin position="40"/>
        <end position="234"/>
    </location>
</feature>
<evidence type="ECO:0000256" key="3">
    <source>
        <dbReference type="ARBA" id="ARBA00022538"/>
    </source>
</evidence>
<evidence type="ECO:0000256" key="1">
    <source>
        <dbReference type="ARBA" id="ARBA00004141"/>
    </source>
</evidence>
<dbReference type="Pfam" id="PF03493">
    <property type="entry name" value="BK_channel_a"/>
    <property type="match status" value="1"/>
</dbReference>
<feature type="transmembrane region" description="Helical" evidence="12">
    <location>
        <begin position="41"/>
        <end position="60"/>
    </location>
</feature>
<dbReference type="Gene3D" id="1.10.287.70">
    <property type="match status" value="1"/>
</dbReference>
<feature type="domain" description="Calcium-activated potassium channel BK alpha subunit" evidence="14">
    <location>
        <begin position="461"/>
        <end position="553"/>
    </location>
</feature>
<evidence type="ECO:0000256" key="7">
    <source>
        <dbReference type="ARBA" id="ARBA00022989"/>
    </source>
</evidence>
<feature type="domain" description="RCK N-terminal" evidence="15">
    <location>
        <begin position="266"/>
        <end position="377"/>
    </location>
</feature>
<dbReference type="Proteomes" id="UP001244341">
    <property type="component" value="Chromosome 2b"/>
</dbReference>
<keyword evidence="3" id="KW-0633">Potassium transport</keyword>
<keyword evidence="9 12" id="KW-0472">Membrane</keyword>